<feature type="compositionally biased region" description="Polar residues" evidence="1">
    <location>
        <begin position="45"/>
        <end position="55"/>
    </location>
</feature>
<protein>
    <submittedName>
        <fullName evidence="2">Uncharacterized protein</fullName>
    </submittedName>
</protein>
<evidence type="ECO:0000313" key="2">
    <source>
        <dbReference type="EMBL" id="QOR60327.1"/>
    </source>
</evidence>
<name>A0A7S6NY65_9PHYC</name>
<reference evidence="2" key="1">
    <citation type="submission" date="2019-02" db="EMBL/GenBank/DDBJ databases">
        <authorList>
            <person name="Bachy C."/>
            <person name="Yung C.-M."/>
            <person name="Roux S."/>
            <person name="Sullivan M.B."/>
            <person name="Worden A.Z."/>
        </authorList>
    </citation>
    <scope>NUCLEOTIDE SEQUENCE</scope>
    <source>
        <strain evidence="2">BII-V2</strain>
    </source>
</reference>
<organism evidence="2">
    <name type="scientific">Bathycoccus sp. RCC716 virus 2</name>
    <dbReference type="NCBI Taxonomy" id="2530039"/>
    <lineage>
        <taxon>Viruses</taxon>
        <taxon>Varidnaviria</taxon>
        <taxon>Bamfordvirae</taxon>
        <taxon>Nucleocytoviricota</taxon>
        <taxon>Megaviricetes</taxon>
        <taxon>Algavirales</taxon>
        <taxon>Phycodnaviridae</taxon>
        <taxon>Prasinovirus</taxon>
    </lineage>
</organism>
<dbReference type="EMBL" id="MK522038">
    <property type="protein sequence ID" value="QOR60327.1"/>
    <property type="molecule type" value="Genomic_DNA"/>
</dbReference>
<sequence>MNKAILIGIIACIVIGIAVGIFFGVKDLTKKSDSDEEERPDLQFNKASKTLQPQEGNEDENVDPGDAVVEQDEGYQIEYETGTDESGNKSVDITVSWKNGMGFSKVEKLIFRREVGDSAVQEDIIVDSGEGIANNGGGKITFKGEDLTDPTKSVIGVNKISAWFNEVKGENLLADTGEDIKITQADLDTTVDLTTAEVVDVPITLDKESFKAEKIGRETLYLIEEFHICFKMKQLGGGKIQFKSIVDDSPQNLWNNTDSYKLKKYKDGFMLGHPEDSTKVLVRRVLTKDNIDLGEHKYVDHKPTFKKLSEMKRDEYARALFHLEPVRTAIRSDRNGGKMETGKEYRSPGGKFTFKQHPNKISLHVYDHTQRDDVWAAAARGGGNHPNFDRVCDTPKLQGDGNFLMKVTGSQDDFGYRSDTWQHGSGKAPYRIVVGDNATVAILKMDGRVIHYIFRAKPISIATAAGGAPKWSSWASPANRFKHSGLATLHDRWYKKSSEGGWIKLDNGRHAKDWGYKWVAYTLSEGDAGHHYELFNRWATVGANYVYLPDGACDIQSNPKHTRGSSVITGQKADSTVSALYKGPEHAKFAQGSYDTWKIYYIPSLPLEGYVRGSDKHDIIQPNDDQRKEEHFGVEQCRTRANEFDGTNAFVYRPYRSDTDGWTHTCAPIKLKNIDNLRGNVNYETNPARNVTGCTNPLKSARTACTTAIDVPERGRTYKGSVR</sequence>
<feature type="compositionally biased region" description="Acidic residues" evidence="1">
    <location>
        <begin position="56"/>
        <end position="67"/>
    </location>
</feature>
<accession>A0A7S6NY65</accession>
<feature type="region of interest" description="Disordered" evidence="1">
    <location>
        <begin position="30"/>
        <end position="67"/>
    </location>
</feature>
<proteinExistence type="predicted"/>
<evidence type="ECO:0000256" key="1">
    <source>
        <dbReference type="SAM" id="MobiDB-lite"/>
    </source>
</evidence>